<dbReference type="GeneID" id="63865927"/>
<dbReference type="RefSeq" id="XP_040801391.1">
    <property type="nucleotide sequence ID" value="XM_040948594.1"/>
</dbReference>
<evidence type="ECO:0000313" key="2">
    <source>
        <dbReference type="Proteomes" id="UP000249789"/>
    </source>
</evidence>
<dbReference type="Proteomes" id="UP000249789">
    <property type="component" value="Unassembled WGS sequence"/>
</dbReference>
<gene>
    <name evidence="1" type="ORF">BO72DRAFT_496052</name>
</gene>
<sequence length="117" mass="13681">MSIRRKNLDPEYGDSTLPTFTLMGFQTHAEVRSGRTLYQAYDIFVNSRHPHVKLIMSNAIARENEQDLLRSELLIILAVMHSRLRVETMLEHVVCHCLRAMLKVRAFRIHAPMPRRL</sequence>
<dbReference type="EMBL" id="KZ824642">
    <property type="protein sequence ID" value="RAK77381.1"/>
    <property type="molecule type" value="Genomic_DNA"/>
</dbReference>
<protein>
    <submittedName>
        <fullName evidence="1">Uncharacterized protein</fullName>
    </submittedName>
</protein>
<dbReference type="AlphaFoldDB" id="A0A8G1RTT9"/>
<evidence type="ECO:0000313" key="1">
    <source>
        <dbReference type="EMBL" id="RAK77381.1"/>
    </source>
</evidence>
<proteinExistence type="predicted"/>
<keyword evidence="2" id="KW-1185">Reference proteome</keyword>
<organism evidence="1 2">
    <name type="scientific">Aspergillus fijiensis CBS 313.89</name>
    <dbReference type="NCBI Taxonomy" id="1448319"/>
    <lineage>
        <taxon>Eukaryota</taxon>
        <taxon>Fungi</taxon>
        <taxon>Dikarya</taxon>
        <taxon>Ascomycota</taxon>
        <taxon>Pezizomycotina</taxon>
        <taxon>Eurotiomycetes</taxon>
        <taxon>Eurotiomycetidae</taxon>
        <taxon>Eurotiales</taxon>
        <taxon>Aspergillaceae</taxon>
        <taxon>Aspergillus</taxon>
    </lineage>
</organism>
<name>A0A8G1RTT9_9EURO</name>
<reference evidence="1 2" key="1">
    <citation type="submission" date="2018-02" db="EMBL/GenBank/DDBJ databases">
        <title>The genomes of Aspergillus section Nigri reveals drivers in fungal speciation.</title>
        <authorList>
            <consortium name="DOE Joint Genome Institute"/>
            <person name="Vesth T.C."/>
            <person name="Nybo J."/>
            <person name="Theobald S."/>
            <person name="Brandl J."/>
            <person name="Frisvad J.C."/>
            <person name="Nielsen K.F."/>
            <person name="Lyhne E.K."/>
            <person name="Kogle M.E."/>
            <person name="Kuo A."/>
            <person name="Riley R."/>
            <person name="Clum A."/>
            <person name="Nolan M."/>
            <person name="Lipzen A."/>
            <person name="Salamov A."/>
            <person name="Henrissat B."/>
            <person name="Wiebenga A."/>
            <person name="De vries R.P."/>
            <person name="Grigoriev I.V."/>
            <person name="Mortensen U.H."/>
            <person name="Andersen M.R."/>
            <person name="Baker S.E."/>
        </authorList>
    </citation>
    <scope>NUCLEOTIDE SEQUENCE [LARGE SCALE GENOMIC DNA]</scope>
    <source>
        <strain evidence="1 2">CBS 313.89</strain>
    </source>
</reference>
<dbReference type="OrthoDB" id="4177740at2759"/>
<dbReference type="VEuPathDB" id="FungiDB:BO72DRAFT_496052"/>
<accession>A0A8G1RTT9</accession>